<keyword evidence="6" id="KW-1185">Reference proteome</keyword>
<comment type="caution">
    <text evidence="5">The sequence shown here is derived from an EMBL/GenBank/DDBJ whole genome shotgun (WGS) entry which is preliminary data.</text>
</comment>
<comment type="similarity">
    <text evidence="1">Belongs to the V-ATPase D subunit family.</text>
</comment>
<dbReference type="Proteomes" id="UP000033428">
    <property type="component" value="Unassembled WGS sequence"/>
</dbReference>
<evidence type="ECO:0000313" key="6">
    <source>
        <dbReference type="Proteomes" id="UP000033428"/>
    </source>
</evidence>
<protein>
    <submittedName>
        <fullName evidence="5">V-type ATPase subunit D</fullName>
    </submittedName>
</protein>
<organism evidence="5 6">
    <name type="scientific">Candidatus Omnitrophus magneticus</name>
    <dbReference type="NCBI Taxonomy" id="1609969"/>
    <lineage>
        <taxon>Bacteria</taxon>
        <taxon>Pseudomonadati</taxon>
        <taxon>Candidatus Omnitrophota</taxon>
        <taxon>Candidatus Omnitrophus</taxon>
    </lineage>
</organism>
<keyword evidence="4" id="KW-0175">Coiled coil</keyword>
<gene>
    <name evidence="5" type="ORF">OMAG_001608</name>
</gene>
<evidence type="ECO:0000256" key="4">
    <source>
        <dbReference type="SAM" id="Coils"/>
    </source>
</evidence>
<dbReference type="EMBL" id="JYNY01000341">
    <property type="protein sequence ID" value="KJJ84504.1"/>
    <property type="molecule type" value="Genomic_DNA"/>
</dbReference>
<feature type="coiled-coil region" evidence="4">
    <location>
        <begin position="1"/>
        <end position="52"/>
    </location>
</feature>
<keyword evidence="3" id="KW-0406">Ion transport</keyword>
<reference evidence="5 6" key="1">
    <citation type="submission" date="2015-02" db="EMBL/GenBank/DDBJ databases">
        <title>Single-cell genomics of uncultivated deep-branching MTB reveals a conserved set of magnetosome genes.</title>
        <authorList>
            <person name="Kolinko S."/>
            <person name="Richter M."/>
            <person name="Glockner F.O."/>
            <person name="Brachmann A."/>
            <person name="Schuler D."/>
        </authorList>
    </citation>
    <scope>NUCLEOTIDE SEQUENCE [LARGE SCALE GENOMIC DNA]</scope>
    <source>
        <strain evidence="5">SKK-01</strain>
    </source>
</reference>
<dbReference type="NCBIfam" id="NF002565">
    <property type="entry name" value="PRK02195.1"/>
    <property type="match status" value="1"/>
</dbReference>
<dbReference type="GO" id="GO:0046961">
    <property type="term" value="F:proton-transporting ATPase activity, rotational mechanism"/>
    <property type="evidence" value="ECO:0007669"/>
    <property type="project" value="InterPro"/>
</dbReference>
<dbReference type="NCBIfam" id="TIGR00309">
    <property type="entry name" value="V_ATPase_subD"/>
    <property type="match status" value="1"/>
</dbReference>
<keyword evidence="2" id="KW-0813">Transport</keyword>
<dbReference type="Gene3D" id="1.10.287.3240">
    <property type="match status" value="1"/>
</dbReference>
<evidence type="ECO:0000256" key="3">
    <source>
        <dbReference type="ARBA" id="ARBA00023065"/>
    </source>
</evidence>
<evidence type="ECO:0000256" key="2">
    <source>
        <dbReference type="ARBA" id="ARBA00022448"/>
    </source>
</evidence>
<accession>A0A0F0CR64</accession>
<evidence type="ECO:0000256" key="1">
    <source>
        <dbReference type="ARBA" id="ARBA00005850"/>
    </source>
</evidence>
<sequence>MAKTRLTKNELKKQKEQLKRFNQYLPTLYLKKQQLQAEIHNILKAFEKETRALEKFNQEITSWVKLFAEETSIKEIIKFEKIEITTGNIAGIDVPIFRDIIFSVKEYDVRETPLWLDDGIEAIKTKITMKAKLYILEQQLKLVSEEVRITTQRVNLFEKVKIPEAKENIRKIRIFLGDLETAAVVTGKIAKAKLAKI</sequence>
<name>A0A0F0CR64_9BACT</name>
<dbReference type="Pfam" id="PF01813">
    <property type="entry name" value="ATP-synt_D"/>
    <property type="match status" value="1"/>
</dbReference>
<dbReference type="InterPro" id="IPR002699">
    <property type="entry name" value="V_ATPase_D"/>
</dbReference>
<dbReference type="AlphaFoldDB" id="A0A0F0CR64"/>
<dbReference type="PATRIC" id="fig|1609969.3.peg.1731"/>
<evidence type="ECO:0000313" key="5">
    <source>
        <dbReference type="EMBL" id="KJJ84504.1"/>
    </source>
</evidence>
<proteinExistence type="inferred from homology"/>